<dbReference type="InterPro" id="IPR013760">
    <property type="entry name" value="Topo_IIA-like_dom_sf"/>
</dbReference>
<feature type="site" description="Interaction with DNA" evidence="7">
    <location>
        <position position="52"/>
    </location>
</feature>
<gene>
    <name evidence="7" type="primary">parC</name>
    <name evidence="10" type="ORF">SAMN06297382_1110</name>
</gene>
<evidence type="ECO:0000256" key="4">
    <source>
        <dbReference type="ARBA" id="ARBA00023125"/>
    </source>
</evidence>
<dbReference type="RefSeq" id="WP_089411608.1">
    <property type="nucleotide sequence ID" value="NZ_FZQA01000002.1"/>
</dbReference>
<dbReference type="CDD" id="cd00187">
    <property type="entry name" value="TOP4c"/>
    <property type="match status" value="1"/>
</dbReference>
<comment type="similarity">
    <text evidence="7">Belongs to the type II topoisomerase GyrA/ParC subunit family. ParC type 1 subfamily.</text>
</comment>
<feature type="site" description="Interaction with DNA" evidence="7">
    <location>
        <position position="88"/>
    </location>
</feature>
<protein>
    <recommendedName>
        <fullName evidence="7">DNA topoisomerase 4 subunit A</fullName>
        <ecNumber evidence="7">5.6.2.2</ecNumber>
    </recommendedName>
    <alternativeName>
        <fullName evidence="7">Topoisomerase IV subunit A</fullName>
    </alternativeName>
</protein>
<evidence type="ECO:0000256" key="2">
    <source>
        <dbReference type="ARBA" id="ARBA00022475"/>
    </source>
</evidence>
<keyword evidence="5 7" id="KW-0472">Membrane</keyword>
<feature type="active site" description="O-(5'-phospho-DNA)-tyrosine intermediate" evidence="7 8">
    <location>
        <position position="132"/>
    </location>
</feature>
<feature type="site" description="Transition state stabilizer" evidence="7">
    <location>
        <position position="131"/>
    </location>
</feature>
<dbReference type="SMART" id="SM00434">
    <property type="entry name" value="TOP4c"/>
    <property type="match status" value="1"/>
</dbReference>
<comment type="catalytic activity">
    <reaction evidence="1 7 8">
        <text>ATP-dependent breakage, passage and rejoining of double-stranded DNA.</text>
        <dbReference type="EC" id="5.6.2.2"/>
    </reaction>
</comment>
<evidence type="ECO:0000256" key="3">
    <source>
        <dbReference type="ARBA" id="ARBA00023029"/>
    </source>
</evidence>
<feature type="site" description="Interaction with DNA" evidence="7">
    <location>
        <position position="90"/>
    </location>
</feature>
<dbReference type="PROSITE" id="PS52040">
    <property type="entry name" value="TOPO_IIA"/>
    <property type="match status" value="1"/>
</dbReference>
<dbReference type="SUPFAM" id="SSF101904">
    <property type="entry name" value="GyrA/ParC C-terminal domain-like"/>
    <property type="match status" value="1"/>
</dbReference>
<feature type="domain" description="Topo IIA-type catalytic" evidence="9">
    <location>
        <begin position="44"/>
        <end position="514"/>
    </location>
</feature>
<dbReference type="InterPro" id="IPR013758">
    <property type="entry name" value="Topo_IIA_A/C_ab"/>
</dbReference>
<dbReference type="GO" id="GO:0003918">
    <property type="term" value="F:DNA topoisomerase type II (double strand cut, ATP-hydrolyzing) activity"/>
    <property type="evidence" value="ECO:0007669"/>
    <property type="project" value="UniProtKB-UniRule"/>
</dbReference>
<dbReference type="GO" id="GO:0003677">
    <property type="term" value="F:DNA binding"/>
    <property type="evidence" value="ECO:0007669"/>
    <property type="project" value="UniProtKB-UniRule"/>
</dbReference>
<proteinExistence type="inferred from homology"/>
<evidence type="ECO:0000256" key="6">
    <source>
        <dbReference type="ARBA" id="ARBA00023235"/>
    </source>
</evidence>
<evidence type="ECO:0000256" key="8">
    <source>
        <dbReference type="PROSITE-ProRule" id="PRU01384"/>
    </source>
</evidence>
<evidence type="ECO:0000256" key="7">
    <source>
        <dbReference type="HAMAP-Rule" id="MF_00936"/>
    </source>
</evidence>
<sequence length="751" mass="82630">MAKTKIPKGPDKPQPEDIFLEPFDEALSRRYLAYALSTITARALPDVRDGLKPVHRRILYAMRQMRLSPGGAFRKSAGVVGEVMGKFHPHGDQAIYDALVRLVQDFSVRVPLIDGQGNFGNIDGDNPAAMRYTESRLTEAAALLLDGIDEDTVDFRDTYDGLGKEPVVLPAAFPNLLANGASGIAVGMATSIPPHNPAELIDAALHLIKAPNAATATLMKYVKGPDFPTGGICVETPETMEEAYATGRGGFRVRARWHTEDLGRGRYQIVVTEIPYQVQKAKLVEKIAELMAAKKLPMLADIRDESAEDIRLILEPRAGTVDSSALMEAMFRATDLENRFPLNMNVLGADGAPRVMGLREALRAYLDHRKEVLVRRTNFRLANIARRLEILDGLLVAYLNLDEVIRIIRYEDDPKAELMKAFRLSEVQADAILNMRLKSLRKLEEMEIRAEHKDLKKEQKELKALLASDDLQWKRISEELKEVRKVFDPKSPLGRRRTTFEAAPEAAEIDLDSLVEKEPVTVILSEKGWIRTMKGHIENPADVKYKEGDRASFVIPAMSTDKLMLFGTDGKFYALDVAGLPGGRGFGEPIRLSIDLPNDQAVAAAFIYQGGRKLLLASSSGHGFVVSEDDCIATTRKGKQTLNVPAGAEAVVCREAEGDMVASVGDNKKLLVFPLSELPEMARGKGVQLQKFSSGGLSDAKVFSAKEGLTWIDRSGRTQTVDGWKGYVGKRAQAGRVAPKGFPASKKFGGR</sequence>
<dbReference type="InterPro" id="IPR005742">
    <property type="entry name" value="TopoIV_A_Gneg"/>
</dbReference>
<dbReference type="SUPFAM" id="SSF56719">
    <property type="entry name" value="Type II DNA topoisomerase"/>
    <property type="match status" value="1"/>
</dbReference>
<dbReference type="GO" id="GO:0007059">
    <property type="term" value="P:chromosome segregation"/>
    <property type="evidence" value="ECO:0007669"/>
    <property type="project" value="UniProtKB-UniRule"/>
</dbReference>
<evidence type="ECO:0000313" key="10">
    <source>
        <dbReference type="EMBL" id="SNT72079.1"/>
    </source>
</evidence>
<dbReference type="PANTHER" id="PTHR43493">
    <property type="entry name" value="DNA GYRASE/TOPOISOMERASE SUBUNIT A"/>
    <property type="match status" value="1"/>
</dbReference>
<evidence type="ECO:0000313" key="11">
    <source>
        <dbReference type="Proteomes" id="UP000198346"/>
    </source>
</evidence>
<dbReference type="NCBIfam" id="NF004044">
    <property type="entry name" value="PRK05561.1"/>
    <property type="match status" value="1"/>
</dbReference>
<comment type="function">
    <text evidence="7">Topoisomerase IV is essential for chromosome segregation. It relaxes supercoiled DNA. Performs the decatenation events required during the replication of a circular DNA molecule.</text>
</comment>
<dbReference type="EMBL" id="FZQA01000002">
    <property type="protein sequence ID" value="SNT72079.1"/>
    <property type="molecule type" value="Genomic_DNA"/>
</dbReference>
<dbReference type="AlphaFoldDB" id="A0A239PP46"/>
<keyword evidence="11" id="KW-1185">Reference proteome</keyword>
<dbReference type="HAMAP" id="MF_00936">
    <property type="entry name" value="ParC_type1"/>
    <property type="match status" value="1"/>
</dbReference>
<accession>A0A239PP46</accession>
<dbReference type="Gene3D" id="3.30.1360.40">
    <property type="match status" value="1"/>
</dbReference>
<dbReference type="GO" id="GO:0009330">
    <property type="term" value="C:DNA topoisomerase type II (double strand cut, ATP-hydrolyzing) complex"/>
    <property type="evidence" value="ECO:0007669"/>
    <property type="project" value="UniProtKB-ARBA"/>
</dbReference>
<dbReference type="InterPro" id="IPR050220">
    <property type="entry name" value="Type_II_DNA_Topoisomerases"/>
</dbReference>
<keyword evidence="3 7" id="KW-0799">Topoisomerase</keyword>
<dbReference type="GO" id="GO:0006265">
    <property type="term" value="P:DNA topological change"/>
    <property type="evidence" value="ECO:0007669"/>
    <property type="project" value="UniProtKB-UniRule"/>
</dbReference>
<dbReference type="GO" id="GO:0005524">
    <property type="term" value="F:ATP binding"/>
    <property type="evidence" value="ECO:0007669"/>
    <property type="project" value="InterPro"/>
</dbReference>
<dbReference type="GO" id="GO:0019897">
    <property type="term" value="C:extrinsic component of plasma membrane"/>
    <property type="evidence" value="ECO:0007669"/>
    <property type="project" value="UniProtKB-UniRule"/>
</dbReference>
<dbReference type="Pfam" id="PF00521">
    <property type="entry name" value="DNA_topoisoIV"/>
    <property type="match status" value="1"/>
</dbReference>
<dbReference type="Gene3D" id="1.10.268.10">
    <property type="entry name" value="Topoisomerase, domain 3"/>
    <property type="match status" value="1"/>
</dbReference>
<dbReference type="InterPro" id="IPR002205">
    <property type="entry name" value="Topo_IIA_dom_A"/>
</dbReference>
<dbReference type="Proteomes" id="UP000198346">
    <property type="component" value="Unassembled WGS sequence"/>
</dbReference>
<dbReference type="FunFam" id="1.10.268.10:FF:000001">
    <property type="entry name" value="DNA gyrase subunit A"/>
    <property type="match status" value="1"/>
</dbReference>
<dbReference type="PANTHER" id="PTHR43493:SF1">
    <property type="entry name" value="DNA TOPOISOMERASE 4 SUBUNIT A"/>
    <property type="match status" value="1"/>
</dbReference>
<name>A0A239PP46_9PROT</name>
<dbReference type="OrthoDB" id="9806486at2"/>
<dbReference type="GO" id="GO:0005737">
    <property type="term" value="C:cytoplasm"/>
    <property type="evidence" value="ECO:0007669"/>
    <property type="project" value="TreeGrafter"/>
</dbReference>
<comment type="subunit">
    <text evidence="7">Heterotetramer composed of ParC and ParE.</text>
</comment>
<keyword evidence="2 7" id="KW-1003">Cell membrane</keyword>
<dbReference type="InterPro" id="IPR035516">
    <property type="entry name" value="Gyrase/topoIV_suA_C"/>
</dbReference>
<reference evidence="10 11" key="1">
    <citation type="submission" date="2017-07" db="EMBL/GenBank/DDBJ databases">
        <authorList>
            <person name="Sun Z.S."/>
            <person name="Albrecht U."/>
            <person name="Echele G."/>
            <person name="Lee C.C."/>
        </authorList>
    </citation>
    <scope>NUCLEOTIDE SEQUENCE [LARGE SCALE GENOMIC DNA]</scope>
    <source>
        <strain evidence="10 11">CGMCC 1.12710</strain>
    </source>
</reference>
<evidence type="ECO:0000256" key="5">
    <source>
        <dbReference type="ARBA" id="ARBA00023136"/>
    </source>
</evidence>
<comment type="subcellular location">
    <subcellularLocation>
        <location evidence="7">Cell membrane</location>
        <topology evidence="7">Peripheral membrane protein</topology>
    </subcellularLocation>
</comment>
<dbReference type="GO" id="GO:0005694">
    <property type="term" value="C:chromosome"/>
    <property type="evidence" value="ECO:0007669"/>
    <property type="project" value="InterPro"/>
</dbReference>
<evidence type="ECO:0000256" key="1">
    <source>
        <dbReference type="ARBA" id="ARBA00000185"/>
    </source>
</evidence>
<organism evidence="10 11">
    <name type="scientific">Amphiplicatus metriothermophilus</name>
    <dbReference type="NCBI Taxonomy" id="1519374"/>
    <lineage>
        <taxon>Bacteria</taxon>
        <taxon>Pseudomonadati</taxon>
        <taxon>Pseudomonadota</taxon>
        <taxon>Alphaproteobacteria</taxon>
        <taxon>Parvularculales</taxon>
        <taxon>Parvularculaceae</taxon>
        <taxon>Amphiplicatus</taxon>
    </lineage>
</organism>
<keyword evidence="4 7" id="KW-0238">DNA-binding</keyword>
<keyword evidence="6 7" id="KW-0413">Isomerase</keyword>
<dbReference type="Gene3D" id="3.90.199.10">
    <property type="entry name" value="Topoisomerase II, domain 5"/>
    <property type="match status" value="1"/>
</dbReference>
<dbReference type="NCBIfam" id="TIGR01062">
    <property type="entry name" value="parC_Gneg"/>
    <property type="match status" value="1"/>
</dbReference>
<dbReference type="InterPro" id="IPR013757">
    <property type="entry name" value="Topo_IIA_A_a_sf"/>
</dbReference>
<evidence type="ECO:0000259" key="9">
    <source>
        <dbReference type="PROSITE" id="PS52040"/>
    </source>
</evidence>
<dbReference type="EC" id="5.6.2.2" evidence="7"/>
<dbReference type="Gene3D" id="2.120.10.90">
    <property type="entry name" value="DNA gyrase/topoisomerase IV, subunit A, C-terminal"/>
    <property type="match status" value="1"/>
</dbReference>